<protein>
    <recommendedName>
        <fullName evidence="5">Rab proteins geranylgeranyltransferase component A</fullName>
    </recommendedName>
</protein>
<keyword evidence="4" id="KW-1185">Reference proteome</keyword>
<dbReference type="GO" id="GO:0005092">
    <property type="term" value="F:GDP-dissociation inhibitor activity"/>
    <property type="evidence" value="ECO:0007669"/>
    <property type="project" value="InterPro"/>
</dbReference>
<organism evidence="3 4">
    <name type="scientific">Sporisorium graminicola</name>
    <dbReference type="NCBI Taxonomy" id="280036"/>
    <lineage>
        <taxon>Eukaryota</taxon>
        <taxon>Fungi</taxon>
        <taxon>Dikarya</taxon>
        <taxon>Basidiomycota</taxon>
        <taxon>Ustilaginomycotina</taxon>
        <taxon>Ustilaginomycetes</taxon>
        <taxon>Ustilaginales</taxon>
        <taxon>Ustilaginaceae</taxon>
        <taxon>Sporisorium</taxon>
    </lineage>
</organism>
<dbReference type="GO" id="GO:0005829">
    <property type="term" value="C:cytosol"/>
    <property type="evidence" value="ECO:0007669"/>
    <property type="project" value="TreeGrafter"/>
</dbReference>
<dbReference type="GO" id="GO:0005634">
    <property type="term" value="C:nucleus"/>
    <property type="evidence" value="ECO:0007669"/>
    <property type="project" value="TreeGrafter"/>
</dbReference>
<dbReference type="Gene3D" id="3.30.519.10">
    <property type="entry name" value="Guanine Nucleotide Dissociation Inhibitor, domain 2"/>
    <property type="match status" value="1"/>
</dbReference>
<dbReference type="Pfam" id="PF00996">
    <property type="entry name" value="GDI"/>
    <property type="match status" value="2"/>
</dbReference>
<dbReference type="PANTHER" id="PTHR11787">
    <property type="entry name" value="RAB GDP-DISSOCIATION INHIBITOR"/>
    <property type="match status" value="1"/>
</dbReference>
<feature type="region of interest" description="Disordered" evidence="2">
    <location>
        <begin position="561"/>
        <end position="634"/>
    </location>
</feature>
<comment type="caution">
    <text evidence="3">The sequence shown here is derived from an EMBL/GenBank/DDBJ whole genome shotgun (WGS) entry which is preliminary data.</text>
</comment>
<dbReference type="Gene3D" id="1.10.405.10">
    <property type="entry name" value="Guanine Nucleotide Dissociation Inhibitor, domain 1"/>
    <property type="match status" value="1"/>
</dbReference>
<dbReference type="EMBL" id="SRRM01000022">
    <property type="protein sequence ID" value="TKY84689.1"/>
    <property type="molecule type" value="Genomic_DNA"/>
</dbReference>
<dbReference type="RefSeq" id="XP_029736674.1">
    <property type="nucleotide sequence ID" value="XM_029887182.1"/>
</dbReference>
<evidence type="ECO:0000313" key="3">
    <source>
        <dbReference type="EMBL" id="TKY84689.1"/>
    </source>
</evidence>
<evidence type="ECO:0000256" key="1">
    <source>
        <dbReference type="ARBA" id="ARBA00005593"/>
    </source>
</evidence>
<sequence>MSLDHTHYDVAIFSTGLTQSILSAALASAGLSVIHIDKHDYYADQWASLTLSELLTWSQNVQKGSENGSRSMARIEGIDISFPSSGKADEHVPDAPLHLPDPLASLDRHYAISLAPTLLPATGPSIDCLIRSKVSSYATFRLLERTCVASTSTTDESMTVLTSVPASKEDIFKTKTLSLIAKRKLMKLLMYIGAEDWQSDLAQNPATAQRPFVDYLAEVHKMSPDLVDAVAYGVCLCATPTETTEAAMARAKSHMQSVGRYGNSAYLVGQYGGAGELAQGYCRASAVKGGMFILAHEIKSAKRDGEGAKWEIGIDGIDSGVTADYVVSSDEMLQQLGIAGDHPPASEAKQVALYRAVLVLDKPIHFSTPNGKEAPSDAGPDDAPSSDLPPETGLIVFPPGSIGSNPNTVTVLMMGEGTFSCPKGQYVYYVQTEAADDDPQRSAQEALRPVIERVVTLANQKPSSETSVATQPLFQLTYRQLVPQPVADARSSNLSSIPFPPPSLNDHRPVTSISGLTDAAVHLAEKVYYDILASRAAPPADQCGSTHAEKLQWIHQTLERQRLERRRRKRRDPAEYQGRGGRGVDDGVTRSLDEQATQDGVESGAQLQVVGFFDSSADADDNDEDDEDDGAEAQ</sequence>
<feature type="compositionally biased region" description="Basic and acidic residues" evidence="2">
    <location>
        <begin position="582"/>
        <end position="593"/>
    </location>
</feature>
<feature type="compositionally biased region" description="Acidic residues" evidence="2">
    <location>
        <begin position="617"/>
        <end position="634"/>
    </location>
</feature>
<dbReference type="GO" id="GO:0007264">
    <property type="term" value="P:small GTPase-mediated signal transduction"/>
    <property type="evidence" value="ECO:0007669"/>
    <property type="project" value="InterPro"/>
</dbReference>
<dbReference type="OrthoDB" id="9446342at2759"/>
<dbReference type="PANTHER" id="PTHR11787:SF4">
    <property type="entry name" value="CHM, RAB ESCORT PROTEIN 1"/>
    <property type="match status" value="1"/>
</dbReference>
<evidence type="ECO:0000256" key="2">
    <source>
        <dbReference type="SAM" id="MobiDB-lite"/>
    </source>
</evidence>
<dbReference type="GO" id="GO:0005968">
    <property type="term" value="C:Rab-protein geranylgeranyltransferase complex"/>
    <property type="evidence" value="ECO:0007669"/>
    <property type="project" value="TreeGrafter"/>
</dbReference>
<accession>A0A4V6ETD2</accession>
<dbReference type="InterPro" id="IPR036188">
    <property type="entry name" value="FAD/NAD-bd_sf"/>
</dbReference>
<dbReference type="Gene3D" id="3.50.50.60">
    <property type="entry name" value="FAD/NAD(P)-binding domain"/>
    <property type="match status" value="1"/>
</dbReference>
<dbReference type="SUPFAM" id="SSF51905">
    <property type="entry name" value="FAD/NAD(P)-binding domain"/>
    <property type="match status" value="1"/>
</dbReference>
<feature type="compositionally biased region" description="Low complexity" evidence="2">
    <location>
        <begin position="376"/>
        <end position="390"/>
    </location>
</feature>
<dbReference type="PRINTS" id="PR00891">
    <property type="entry name" value="RABGDIREP"/>
</dbReference>
<proteinExistence type="inferred from homology"/>
<name>A0A4V6ETD2_9BASI</name>
<evidence type="ECO:0000313" key="4">
    <source>
        <dbReference type="Proteomes" id="UP000306050"/>
    </source>
</evidence>
<dbReference type="Proteomes" id="UP000306050">
    <property type="component" value="Chromosome SGRAM_9"/>
</dbReference>
<dbReference type="InterPro" id="IPR018203">
    <property type="entry name" value="GDP_dissociation_inhibitor"/>
</dbReference>
<comment type="similarity">
    <text evidence="1">Belongs to the Rab GDI family.</text>
</comment>
<gene>
    <name evidence="3" type="ORF">EX895_006591</name>
</gene>
<reference evidence="3 4" key="1">
    <citation type="submission" date="2019-05" db="EMBL/GenBank/DDBJ databases">
        <title>Sporisorium graminicola CBS 10092 draft sequencing and annotation.</title>
        <authorList>
            <person name="Solano-Gonzalez S."/>
            <person name="Caddick M.X."/>
            <person name="Darby A."/>
        </authorList>
    </citation>
    <scope>NUCLEOTIDE SEQUENCE [LARGE SCALE GENOMIC DNA]</scope>
    <source>
        <strain evidence="3 4">CBS 10092</strain>
    </source>
</reference>
<feature type="region of interest" description="Disordered" evidence="2">
    <location>
        <begin position="368"/>
        <end position="400"/>
    </location>
</feature>
<evidence type="ECO:0008006" key="5">
    <source>
        <dbReference type="Google" id="ProtNLM"/>
    </source>
</evidence>
<dbReference type="AlphaFoldDB" id="A0A4V6ETD2"/>
<dbReference type="KEGG" id="sgra:EX895_006591"/>
<dbReference type="GeneID" id="40729486"/>
<dbReference type="GO" id="GO:0016192">
    <property type="term" value="P:vesicle-mediated transport"/>
    <property type="evidence" value="ECO:0007669"/>
    <property type="project" value="TreeGrafter"/>
</dbReference>